<dbReference type="AlphaFoldDB" id="A0A6V7PGK8"/>
<dbReference type="PANTHER" id="PTHR10492">
    <property type="match status" value="1"/>
</dbReference>
<feature type="domain" description="DNA helicase Pif1-like 2B" evidence="1">
    <location>
        <begin position="6"/>
        <end position="46"/>
    </location>
</feature>
<name>A0A6V7PGK8_ANACO</name>
<organism evidence="2">
    <name type="scientific">Ananas comosus var. bracteatus</name>
    <name type="common">red pineapple</name>
    <dbReference type="NCBI Taxonomy" id="296719"/>
    <lineage>
        <taxon>Eukaryota</taxon>
        <taxon>Viridiplantae</taxon>
        <taxon>Streptophyta</taxon>
        <taxon>Embryophyta</taxon>
        <taxon>Tracheophyta</taxon>
        <taxon>Spermatophyta</taxon>
        <taxon>Magnoliopsida</taxon>
        <taxon>Liliopsida</taxon>
        <taxon>Poales</taxon>
        <taxon>Bromeliaceae</taxon>
        <taxon>Bromelioideae</taxon>
        <taxon>Ananas</taxon>
    </lineage>
</organism>
<gene>
    <name evidence="2" type="ORF">CB5_LOCUS13213</name>
</gene>
<reference evidence="2" key="1">
    <citation type="submission" date="2020-07" db="EMBL/GenBank/DDBJ databases">
        <authorList>
            <person name="Lin J."/>
        </authorList>
    </citation>
    <scope>NUCLEOTIDE SEQUENCE</scope>
</reference>
<dbReference type="InterPro" id="IPR049163">
    <property type="entry name" value="Pif1-like_2B_dom"/>
</dbReference>
<evidence type="ECO:0000259" key="1">
    <source>
        <dbReference type="Pfam" id="PF21530"/>
    </source>
</evidence>
<protein>
    <recommendedName>
        <fullName evidence="1">DNA helicase Pif1-like 2B domain-containing protein</fullName>
    </recommendedName>
</protein>
<dbReference type="InterPro" id="IPR027417">
    <property type="entry name" value="P-loop_NTPase"/>
</dbReference>
<dbReference type="Pfam" id="PF21530">
    <property type="entry name" value="Pif1_2B_dom"/>
    <property type="match status" value="1"/>
</dbReference>
<dbReference type="PANTHER" id="PTHR10492:SF90">
    <property type="entry name" value="ATP-DEPENDENT DNA HELICASE"/>
    <property type="match status" value="1"/>
</dbReference>
<dbReference type="SUPFAM" id="SSF52540">
    <property type="entry name" value="P-loop containing nucleoside triphosphate hydrolases"/>
    <property type="match status" value="1"/>
</dbReference>
<evidence type="ECO:0000313" key="2">
    <source>
        <dbReference type="EMBL" id="CAD1830002.1"/>
    </source>
</evidence>
<accession>A0A6V7PGK8</accession>
<proteinExistence type="predicted"/>
<sequence length="107" mass="12266">MLYPVDFLNSLKFNGILNHEIKLKVGAPIMLLRNINQSFGLCNDVRRVGLFIPQPVFSHGHLYVAVSRITSREGLRIFIDNKDDKPQGHTRNVVYRENISKPTRCFG</sequence>
<dbReference type="EMBL" id="LR862130">
    <property type="protein sequence ID" value="CAD1830002.1"/>
    <property type="molecule type" value="Genomic_DNA"/>
</dbReference>